<dbReference type="InterPro" id="IPR017853">
    <property type="entry name" value="GH"/>
</dbReference>
<feature type="domain" description="Glycoside hydrolase family 5 C-terminal" evidence="7">
    <location>
        <begin position="392"/>
        <end position="462"/>
    </location>
</feature>
<name>A0A387HAC8_9ACTN</name>
<dbReference type="SUPFAM" id="SSF51445">
    <property type="entry name" value="(Trans)glycosidases"/>
    <property type="match status" value="1"/>
</dbReference>
<evidence type="ECO:0000256" key="2">
    <source>
        <dbReference type="ARBA" id="ARBA00022801"/>
    </source>
</evidence>
<keyword evidence="2 4" id="KW-0378">Hydrolase</keyword>
<dbReference type="Gene3D" id="2.60.40.1180">
    <property type="entry name" value="Golgi alpha-mannosidase II"/>
    <property type="match status" value="1"/>
</dbReference>
<evidence type="ECO:0000313" key="8">
    <source>
        <dbReference type="EMBL" id="AYG80815.1"/>
    </source>
</evidence>
<keyword evidence="3 4" id="KW-0326">Glycosidase</keyword>
<dbReference type="Proteomes" id="UP000271554">
    <property type="component" value="Chromosome"/>
</dbReference>
<evidence type="ECO:0008006" key="10">
    <source>
        <dbReference type="Google" id="ProtNLM"/>
    </source>
</evidence>
<keyword evidence="5" id="KW-0732">Signal</keyword>
<dbReference type="GO" id="GO:0016042">
    <property type="term" value="P:lipid catabolic process"/>
    <property type="evidence" value="ECO:0007669"/>
    <property type="project" value="UniProtKB-ARBA"/>
</dbReference>
<organism evidence="8 9">
    <name type="scientific">Streptomyces hundungensis</name>
    <dbReference type="NCBI Taxonomy" id="1077946"/>
    <lineage>
        <taxon>Bacteria</taxon>
        <taxon>Bacillati</taxon>
        <taxon>Actinomycetota</taxon>
        <taxon>Actinomycetes</taxon>
        <taxon>Kitasatosporales</taxon>
        <taxon>Streptomycetaceae</taxon>
        <taxon>Streptomyces</taxon>
    </lineage>
</organism>
<dbReference type="AlphaFoldDB" id="A0A387HAC8"/>
<dbReference type="OrthoDB" id="4771662at2"/>
<dbReference type="EMBL" id="CP032698">
    <property type="protein sequence ID" value="AYG80815.1"/>
    <property type="molecule type" value="Genomic_DNA"/>
</dbReference>
<feature type="domain" description="Glycoside hydrolase family 5" evidence="6">
    <location>
        <begin position="45"/>
        <end position="371"/>
    </location>
</feature>
<evidence type="ECO:0000256" key="5">
    <source>
        <dbReference type="SAM" id="SignalP"/>
    </source>
</evidence>
<dbReference type="InterPro" id="IPR041036">
    <property type="entry name" value="GH5_C"/>
</dbReference>
<dbReference type="KEGG" id="shun:DWB77_02953"/>
<evidence type="ECO:0000259" key="6">
    <source>
        <dbReference type="Pfam" id="PF00150"/>
    </source>
</evidence>
<accession>A0A387HAC8</accession>
<evidence type="ECO:0000256" key="1">
    <source>
        <dbReference type="ARBA" id="ARBA00005641"/>
    </source>
</evidence>
<evidence type="ECO:0000256" key="3">
    <source>
        <dbReference type="ARBA" id="ARBA00023295"/>
    </source>
</evidence>
<proteinExistence type="inferred from homology"/>
<dbReference type="GO" id="GO:0000272">
    <property type="term" value="P:polysaccharide catabolic process"/>
    <property type="evidence" value="ECO:0007669"/>
    <property type="project" value="InterPro"/>
</dbReference>
<dbReference type="PANTHER" id="PTHR31308">
    <property type="match status" value="1"/>
</dbReference>
<feature type="chain" id="PRO_5017323982" description="Endoglycosylceramidase" evidence="5">
    <location>
        <begin position="31"/>
        <end position="478"/>
    </location>
</feature>
<dbReference type="PANTHER" id="PTHR31308:SF3">
    <property type="entry name" value="ENDOGLYCOCERAMIDASE"/>
    <property type="match status" value="1"/>
</dbReference>
<dbReference type="InterPro" id="IPR001547">
    <property type="entry name" value="Glyco_hydro_5"/>
</dbReference>
<evidence type="ECO:0000256" key="4">
    <source>
        <dbReference type="RuleBase" id="RU361153"/>
    </source>
</evidence>
<protein>
    <recommendedName>
        <fullName evidence="10">Endoglycosylceramidase</fullName>
    </recommendedName>
</protein>
<evidence type="ECO:0000259" key="7">
    <source>
        <dbReference type="Pfam" id="PF18564"/>
    </source>
</evidence>
<dbReference type="GO" id="GO:1901136">
    <property type="term" value="P:carbohydrate derivative catabolic process"/>
    <property type="evidence" value="ECO:0007669"/>
    <property type="project" value="UniProtKB-ARBA"/>
</dbReference>
<sequence length="478" mass="51744">MGIRGIRWAAAGATAAVAAALLVAVGPAQAGPPRTATGHRWITDDQGRALVLTGLNTASSAKSPPDGLPWIKEADVQRESDALGSNFVRFLIQWRTVEPSPGTYDDGYLDRVAERVRWYGARGYRVMLDLHQDVYGPAVKGNGAPVWATEAEGLPVAEQDQWELKYIEPGTVRAFDNFWGTREASRDLRAHYAAAWAHIAARFAHETAVVGYDLMNEPFGGSVQGPAFEAGPLAALYRRTITAIRAVDHDSWIFVEPEAVSANWGLPSGLPHLADPRGDADAARIAYAPHLYPLPMDLGGGYTANTGRWVDRTLASWREQTEKTARRLGAPVLIGEYGLDVTLPGALEYVAKVRALADAMGAGTAYWSNDPGSWAPWDQNLKATPLLPVLDRPAPRAVAGDPIAYAWDEPLRTLAVSWRPKEGVRGDTEVYLPARFFPHGGEVTGATAGAWDPRTRILHIAAGTPDTGEVSARIRPRE</sequence>
<dbReference type="InterPro" id="IPR013780">
    <property type="entry name" value="Glyco_hydro_b"/>
</dbReference>
<feature type="signal peptide" evidence="5">
    <location>
        <begin position="1"/>
        <end position="30"/>
    </location>
</feature>
<comment type="similarity">
    <text evidence="1 4">Belongs to the glycosyl hydrolase 5 (cellulase A) family.</text>
</comment>
<reference evidence="8 9" key="1">
    <citation type="submission" date="2018-10" db="EMBL/GenBank/DDBJ databases">
        <title>Relationship between Morphology and Antimicrobial Activity in Streptomyces.</title>
        <authorList>
            <person name="Kang H.J."/>
            <person name="Kim S.B."/>
        </authorList>
    </citation>
    <scope>NUCLEOTIDE SEQUENCE [LARGE SCALE GENOMIC DNA]</scope>
    <source>
        <strain evidence="8 9">BH38</strain>
    </source>
</reference>
<dbReference type="Gene3D" id="3.20.20.80">
    <property type="entry name" value="Glycosidases"/>
    <property type="match status" value="1"/>
</dbReference>
<keyword evidence="9" id="KW-1185">Reference proteome</keyword>
<evidence type="ECO:0000313" key="9">
    <source>
        <dbReference type="Proteomes" id="UP000271554"/>
    </source>
</evidence>
<dbReference type="InterPro" id="IPR018087">
    <property type="entry name" value="Glyco_hydro_5_CS"/>
</dbReference>
<dbReference type="Pfam" id="PF00150">
    <property type="entry name" value="Cellulase"/>
    <property type="match status" value="1"/>
</dbReference>
<dbReference type="Pfam" id="PF18564">
    <property type="entry name" value="Glyco_hydro_5_C"/>
    <property type="match status" value="1"/>
</dbReference>
<dbReference type="PROSITE" id="PS00659">
    <property type="entry name" value="GLYCOSYL_HYDROL_F5"/>
    <property type="match status" value="1"/>
</dbReference>
<gene>
    <name evidence="8" type="ORF">DWB77_02953</name>
</gene>
<dbReference type="RefSeq" id="WP_120721700.1">
    <property type="nucleotide sequence ID" value="NZ_CP032698.1"/>
</dbReference>
<dbReference type="InterPro" id="IPR052066">
    <property type="entry name" value="Glycosphingolipid_Hydrolases"/>
</dbReference>
<dbReference type="GO" id="GO:0004553">
    <property type="term" value="F:hydrolase activity, hydrolyzing O-glycosyl compounds"/>
    <property type="evidence" value="ECO:0007669"/>
    <property type="project" value="InterPro"/>
</dbReference>